<dbReference type="eggNOG" id="KOG0156">
    <property type="taxonomic scope" value="Eukaryota"/>
</dbReference>
<evidence type="ECO:0000256" key="3">
    <source>
        <dbReference type="ARBA" id="ARBA00010617"/>
    </source>
</evidence>
<dbReference type="InterPro" id="IPR002401">
    <property type="entry name" value="Cyt_P450_E_grp-I"/>
</dbReference>
<dbReference type="InterPro" id="IPR001128">
    <property type="entry name" value="Cyt_P450"/>
</dbReference>
<dbReference type="Proteomes" id="UP000030671">
    <property type="component" value="Unassembled WGS sequence"/>
</dbReference>
<evidence type="ECO:0000313" key="12">
    <source>
        <dbReference type="EMBL" id="ETW79020.1"/>
    </source>
</evidence>
<keyword evidence="13" id="KW-1185">Reference proteome</keyword>
<keyword evidence="7 9" id="KW-0408">Iron</keyword>
<feature type="transmembrane region" description="Helical" evidence="11">
    <location>
        <begin position="9"/>
        <end position="27"/>
    </location>
</feature>
<dbReference type="KEGG" id="hir:HETIRDRAFT_124742"/>
<dbReference type="GO" id="GO:0005506">
    <property type="term" value="F:iron ion binding"/>
    <property type="evidence" value="ECO:0007669"/>
    <property type="project" value="InterPro"/>
</dbReference>
<name>W4K106_HETIT</name>
<dbReference type="InterPro" id="IPR050364">
    <property type="entry name" value="Cytochrome_P450_fung"/>
</dbReference>
<keyword evidence="8 10" id="KW-0503">Monooxygenase</keyword>
<dbReference type="PANTHER" id="PTHR46300">
    <property type="entry name" value="P450, PUTATIVE (EUROFUNG)-RELATED-RELATED"/>
    <property type="match status" value="1"/>
</dbReference>
<dbReference type="CDD" id="cd11065">
    <property type="entry name" value="CYP64-like"/>
    <property type="match status" value="1"/>
</dbReference>
<dbReference type="EMBL" id="KI925461">
    <property type="protein sequence ID" value="ETW79020.1"/>
    <property type="molecule type" value="Genomic_DNA"/>
</dbReference>
<evidence type="ECO:0000256" key="8">
    <source>
        <dbReference type="ARBA" id="ARBA00023033"/>
    </source>
</evidence>
<dbReference type="SUPFAM" id="SSF48264">
    <property type="entry name" value="Cytochrome P450"/>
    <property type="match status" value="1"/>
</dbReference>
<evidence type="ECO:0000256" key="1">
    <source>
        <dbReference type="ARBA" id="ARBA00001971"/>
    </source>
</evidence>
<evidence type="ECO:0000256" key="11">
    <source>
        <dbReference type="SAM" id="Phobius"/>
    </source>
</evidence>
<dbReference type="PANTHER" id="PTHR46300:SF7">
    <property type="entry name" value="P450, PUTATIVE (EUROFUNG)-RELATED"/>
    <property type="match status" value="1"/>
</dbReference>
<dbReference type="InterPro" id="IPR017972">
    <property type="entry name" value="Cyt_P450_CS"/>
</dbReference>
<dbReference type="PROSITE" id="PS00086">
    <property type="entry name" value="CYTOCHROME_P450"/>
    <property type="match status" value="1"/>
</dbReference>
<evidence type="ECO:0000256" key="10">
    <source>
        <dbReference type="RuleBase" id="RU000461"/>
    </source>
</evidence>
<dbReference type="OrthoDB" id="2789670at2759"/>
<comment type="cofactor">
    <cofactor evidence="1 9">
        <name>heme</name>
        <dbReference type="ChEBI" id="CHEBI:30413"/>
    </cofactor>
</comment>
<dbReference type="PRINTS" id="PR00463">
    <property type="entry name" value="EP450I"/>
</dbReference>
<dbReference type="GO" id="GO:0020037">
    <property type="term" value="F:heme binding"/>
    <property type="evidence" value="ECO:0007669"/>
    <property type="project" value="InterPro"/>
</dbReference>
<keyword evidence="11" id="KW-1133">Transmembrane helix</keyword>
<keyword evidence="11" id="KW-0812">Transmembrane</keyword>
<accession>W4K106</accession>
<dbReference type="GeneID" id="20666885"/>
<evidence type="ECO:0000256" key="4">
    <source>
        <dbReference type="ARBA" id="ARBA00022617"/>
    </source>
</evidence>
<dbReference type="InParanoid" id="W4K106"/>
<dbReference type="STRING" id="747525.W4K106"/>
<keyword evidence="4 9" id="KW-0349">Heme</keyword>
<evidence type="ECO:0000256" key="5">
    <source>
        <dbReference type="ARBA" id="ARBA00022723"/>
    </source>
</evidence>
<dbReference type="RefSeq" id="XP_009549296.1">
    <property type="nucleotide sequence ID" value="XM_009551001.1"/>
</dbReference>
<comment type="similarity">
    <text evidence="3 10">Belongs to the cytochrome P450 family.</text>
</comment>
<dbReference type="GO" id="GO:0004497">
    <property type="term" value="F:monooxygenase activity"/>
    <property type="evidence" value="ECO:0007669"/>
    <property type="project" value="UniProtKB-KW"/>
</dbReference>
<keyword evidence="11" id="KW-0472">Membrane</keyword>
<keyword evidence="6 10" id="KW-0560">Oxidoreductase</keyword>
<dbReference type="Gene3D" id="1.10.630.10">
    <property type="entry name" value="Cytochrome P450"/>
    <property type="match status" value="1"/>
</dbReference>
<evidence type="ECO:0000313" key="13">
    <source>
        <dbReference type="Proteomes" id="UP000030671"/>
    </source>
</evidence>
<evidence type="ECO:0000256" key="7">
    <source>
        <dbReference type="ARBA" id="ARBA00023004"/>
    </source>
</evidence>
<evidence type="ECO:0000256" key="2">
    <source>
        <dbReference type="ARBA" id="ARBA00005179"/>
    </source>
</evidence>
<dbReference type="PRINTS" id="PR00385">
    <property type="entry name" value="P450"/>
</dbReference>
<evidence type="ECO:0000256" key="9">
    <source>
        <dbReference type="PIRSR" id="PIRSR602401-1"/>
    </source>
</evidence>
<sequence length="533" mass="59358">MTSTSPDHSMLVVVVGLVGFLALLYWWTKPTHPFPPGPKRLPIIGNMLDLPKDHAWFTYQQWSKEYRSDVIHVDTLGTHLIILNSAKAARELFEKRSSLYSDSSFFIVLHHRLRCMLKLDWAFGFAPYGQELRRHRKVLHRYFSPAASEQYHQIEAKATLELLQRLLDTPQDFVAHLRHMAGRTILEIAYGIEAQPRNDPYINIVEKAIKAMTVGATQRARVFDTFPICTASFYFFLRSFLDIHGTYAVARLPEYLPGMSIKREAKKWSSQCALTVEMPFRAVKEAIASGSAKESVASSLLQNGGEDGSPYDEDVAKKAIASMYLGKSTPSTINTFILLMVLYPEVQQKAHAEIDAIIGHGRLPKHSDESLLPYVGAVVKEVLRWAPIAPLGVPHSVLSDDIYKGYLIPAGSVVLGNCWAILHDETMFPDPDAFKPERFLDTGGGATSDYPDAAFGFGRRVCPGRFMAHAAVWLAIVSILSTFDISKAVDEDGNEIVPAGEFIDGLIMYPAPFKCRIEPRSTSAVSLIRTASA</sequence>
<dbReference type="AlphaFoldDB" id="W4K106"/>
<comment type="pathway">
    <text evidence="2">Secondary metabolite biosynthesis.</text>
</comment>
<protein>
    <submittedName>
        <fullName evidence="12">Cytochrome P450 monooxygenase 71</fullName>
    </submittedName>
</protein>
<dbReference type="GO" id="GO:0016705">
    <property type="term" value="F:oxidoreductase activity, acting on paired donors, with incorporation or reduction of molecular oxygen"/>
    <property type="evidence" value="ECO:0007669"/>
    <property type="project" value="InterPro"/>
</dbReference>
<dbReference type="HOGENOM" id="CLU_001570_2_3_1"/>
<reference evidence="12 13" key="1">
    <citation type="journal article" date="2012" name="New Phytol.">
        <title>Insight into trade-off between wood decay and parasitism from the genome of a fungal forest pathogen.</title>
        <authorList>
            <person name="Olson A."/>
            <person name="Aerts A."/>
            <person name="Asiegbu F."/>
            <person name="Belbahri L."/>
            <person name="Bouzid O."/>
            <person name="Broberg A."/>
            <person name="Canback B."/>
            <person name="Coutinho P.M."/>
            <person name="Cullen D."/>
            <person name="Dalman K."/>
            <person name="Deflorio G."/>
            <person name="van Diepen L.T."/>
            <person name="Dunand C."/>
            <person name="Duplessis S."/>
            <person name="Durling M."/>
            <person name="Gonthier P."/>
            <person name="Grimwood J."/>
            <person name="Fossdal C.G."/>
            <person name="Hansson D."/>
            <person name="Henrissat B."/>
            <person name="Hietala A."/>
            <person name="Himmelstrand K."/>
            <person name="Hoffmeister D."/>
            <person name="Hogberg N."/>
            <person name="James T.Y."/>
            <person name="Karlsson M."/>
            <person name="Kohler A."/>
            <person name="Kues U."/>
            <person name="Lee Y.H."/>
            <person name="Lin Y.C."/>
            <person name="Lind M."/>
            <person name="Lindquist E."/>
            <person name="Lombard V."/>
            <person name="Lucas S."/>
            <person name="Lunden K."/>
            <person name="Morin E."/>
            <person name="Murat C."/>
            <person name="Park J."/>
            <person name="Raffaello T."/>
            <person name="Rouze P."/>
            <person name="Salamov A."/>
            <person name="Schmutz J."/>
            <person name="Solheim H."/>
            <person name="Stahlberg J."/>
            <person name="Velez H."/>
            <person name="de Vries R.P."/>
            <person name="Wiebenga A."/>
            <person name="Woodward S."/>
            <person name="Yakovlev I."/>
            <person name="Garbelotto M."/>
            <person name="Martin F."/>
            <person name="Grigoriev I.V."/>
            <person name="Stenlid J."/>
        </authorList>
    </citation>
    <scope>NUCLEOTIDE SEQUENCE [LARGE SCALE GENOMIC DNA]</scope>
    <source>
        <strain evidence="12 13">TC 32-1</strain>
    </source>
</reference>
<gene>
    <name evidence="12" type="primary">cyp71</name>
    <name evidence="12" type="ORF">HETIRDRAFT_124742</name>
</gene>
<keyword evidence="5 9" id="KW-0479">Metal-binding</keyword>
<dbReference type="InterPro" id="IPR036396">
    <property type="entry name" value="Cyt_P450_sf"/>
</dbReference>
<feature type="binding site" description="axial binding residue" evidence="9">
    <location>
        <position position="462"/>
    </location>
    <ligand>
        <name>heme</name>
        <dbReference type="ChEBI" id="CHEBI:30413"/>
    </ligand>
    <ligandPart>
        <name>Fe</name>
        <dbReference type="ChEBI" id="CHEBI:18248"/>
    </ligandPart>
</feature>
<evidence type="ECO:0000256" key="6">
    <source>
        <dbReference type="ARBA" id="ARBA00023002"/>
    </source>
</evidence>
<organism evidence="12 13">
    <name type="scientific">Heterobasidion irregulare (strain TC 32-1)</name>
    <dbReference type="NCBI Taxonomy" id="747525"/>
    <lineage>
        <taxon>Eukaryota</taxon>
        <taxon>Fungi</taxon>
        <taxon>Dikarya</taxon>
        <taxon>Basidiomycota</taxon>
        <taxon>Agaricomycotina</taxon>
        <taxon>Agaricomycetes</taxon>
        <taxon>Russulales</taxon>
        <taxon>Bondarzewiaceae</taxon>
        <taxon>Heterobasidion</taxon>
        <taxon>Heterobasidion annosum species complex</taxon>
    </lineage>
</organism>
<proteinExistence type="inferred from homology"/>
<dbReference type="Pfam" id="PF00067">
    <property type="entry name" value="p450"/>
    <property type="match status" value="1"/>
</dbReference>